<accession>A0AA40CCF6</accession>
<feature type="compositionally biased region" description="Gly residues" evidence="2">
    <location>
        <begin position="193"/>
        <end position="208"/>
    </location>
</feature>
<dbReference type="AlphaFoldDB" id="A0AA40CCF6"/>
<evidence type="ECO:0000256" key="2">
    <source>
        <dbReference type="SAM" id="MobiDB-lite"/>
    </source>
</evidence>
<sequence>MLRRPLTVLTVTAEDIADYEDRTAERLRQRDLLLQARARREAIAAHHAASVSASARRRVLGHSHPSPAPNPNLPSTSSDPPTYPYANQGTPDGGALPTQIGGAGIFSPPAAPAYGGDLSSDEPSEEEADEDVSEEDDDDEDGMDVDGASGMAMQVTPTMARGQHAVHYQQQQGRVEGMAGRRGEEQQQERGLRGQGQGVSRGGRGGGVPAVTPEGRVQRSREERIGVAAPQRRRQQ</sequence>
<evidence type="ECO:0000313" key="3">
    <source>
        <dbReference type="EMBL" id="KAK0633065.1"/>
    </source>
</evidence>
<protein>
    <recommendedName>
        <fullName evidence="5">Anaphase-promoting complex, subunit CDC26</fullName>
    </recommendedName>
</protein>
<proteinExistence type="predicted"/>
<name>A0AA40CCF6_9PEZI</name>
<comment type="caution">
    <text evidence="3">The sequence shown here is derived from an EMBL/GenBank/DDBJ whole genome shotgun (WGS) entry which is preliminary data.</text>
</comment>
<dbReference type="GO" id="GO:0005680">
    <property type="term" value="C:anaphase-promoting complex"/>
    <property type="evidence" value="ECO:0007669"/>
    <property type="project" value="InterPro"/>
</dbReference>
<organism evidence="3 4">
    <name type="scientific">Immersiella caudata</name>
    <dbReference type="NCBI Taxonomy" id="314043"/>
    <lineage>
        <taxon>Eukaryota</taxon>
        <taxon>Fungi</taxon>
        <taxon>Dikarya</taxon>
        <taxon>Ascomycota</taxon>
        <taxon>Pezizomycotina</taxon>
        <taxon>Sordariomycetes</taxon>
        <taxon>Sordariomycetidae</taxon>
        <taxon>Sordariales</taxon>
        <taxon>Lasiosphaeriaceae</taxon>
        <taxon>Immersiella</taxon>
    </lineage>
</organism>
<dbReference type="Pfam" id="PF10471">
    <property type="entry name" value="ANAPC_CDC26"/>
    <property type="match status" value="1"/>
</dbReference>
<reference evidence="3" key="1">
    <citation type="submission" date="2023-06" db="EMBL/GenBank/DDBJ databases">
        <title>Genome-scale phylogeny and comparative genomics of the fungal order Sordariales.</title>
        <authorList>
            <consortium name="Lawrence Berkeley National Laboratory"/>
            <person name="Hensen N."/>
            <person name="Bonometti L."/>
            <person name="Westerberg I."/>
            <person name="Brannstrom I.O."/>
            <person name="Guillou S."/>
            <person name="Cros-Aarteil S."/>
            <person name="Calhoun S."/>
            <person name="Haridas S."/>
            <person name="Kuo A."/>
            <person name="Mondo S."/>
            <person name="Pangilinan J."/>
            <person name="Riley R."/>
            <person name="Labutti K."/>
            <person name="Andreopoulos B."/>
            <person name="Lipzen A."/>
            <person name="Chen C."/>
            <person name="Yanf M."/>
            <person name="Daum C."/>
            <person name="Ng V."/>
            <person name="Clum A."/>
            <person name="Steindorff A."/>
            <person name="Ohm R."/>
            <person name="Martin F."/>
            <person name="Silar P."/>
            <person name="Natvig D."/>
            <person name="Lalanne C."/>
            <person name="Gautier V."/>
            <person name="Ament-Velasquez S.L."/>
            <person name="Kruys A."/>
            <person name="Hutchinson M.I."/>
            <person name="Powell A.J."/>
            <person name="Barry K."/>
            <person name="Miller A.N."/>
            <person name="Grigoriev I.V."/>
            <person name="Debuchy R."/>
            <person name="Gladieux P."/>
            <person name="Thoren M.H."/>
            <person name="Johannesson H."/>
        </authorList>
    </citation>
    <scope>NUCLEOTIDE SEQUENCE</scope>
    <source>
        <strain evidence="3">CBS 606.72</strain>
    </source>
</reference>
<evidence type="ECO:0000313" key="4">
    <source>
        <dbReference type="Proteomes" id="UP001175000"/>
    </source>
</evidence>
<feature type="compositionally biased region" description="Basic and acidic residues" evidence="2">
    <location>
        <begin position="216"/>
        <end position="225"/>
    </location>
</feature>
<gene>
    <name evidence="3" type="ORF">B0T14DRAFT_560690</name>
</gene>
<evidence type="ECO:0008006" key="5">
    <source>
        <dbReference type="Google" id="ProtNLM"/>
    </source>
</evidence>
<feature type="compositionally biased region" description="Basic and acidic residues" evidence="2">
    <location>
        <begin position="179"/>
        <end position="192"/>
    </location>
</feature>
<dbReference type="Proteomes" id="UP001175000">
    <property type="component" value="Unassembled WGS sequence"/>
</dbReference>
<feature type="compositionally biased region" description="Acidic residues" evidence="2">
    <location>
        <begin position="119"/>
        <end position="144"/>
    </location>
</feature>
<dbReference type="InterPro" id="IPR018860">
    <property type="entry name" value="APC_suCDC26"/>
</dbReference>
<dbReference type="EMBL" id="JAULSU010000001">
    <property type="protein sequence ID" value="KAK0633065.1"/>
    <property type="molecule type" value="Genomic_DNA"/>
</dbReference>
<dbReference type="GO" id="GO:0031145">
    <property type="term" value="P:anaphase-promoting complex-dependent catabolic process"/>
    <property type="evidence" value="ECO:0007669"/>
    <property type="project" value="InterPro"/>
</dbReference>
<feature type="region of interest" description="Disordered" evidence="2">
    <location>
        <begin position="47"/>
        <end position="236"/>
    </location>
</feature>
<keyword evidence="4" id="KW-1185">Reference proteome</keyword>
<keyword evidence="1" id="KW-0833">Ubl conjugation pathway</keyword>
<evidence type="ECO:0000256" key="1">
    <source>
        <dbReference type="ARBA" id="ARBA00022786"/>
    </source>
</evidence>